<dbReference type="EMBL" id="LBZK01000007">
    <property type="protein sequence ID" value="KKR71136.1"/>
    <property type="molecule type" value="Genomic_DNA"/>
</dbReference>
<comment type="caution">
    <text evidence="2">The sequence shown here is derived from an EMBL/GenBank/DDBJ whole genome shotgun (WGS) entry which is preliminary data.</text>
</comment>
<evidence type="ECO:0000313" key="2">
    <source>
        <dbReference type="EMBL" id="KKR71136.1"/>
    </source>
</evidence>
<gene>
    <name evidence="2" type="ORF">UU12_C0007G0007</name>
</gene>
<dbReference type="Proteomes" id="UP000034562">
    <property type="component" value="Unassembled WGS sequence"/>
</dbReference>
<evidence type="ECO:0000313" key="3">
    <source>
        <dbReference type="Proteomes" id="UP000034562"/>
    </source>
</evidence>
<sequence>MTIDNMLPYRGRNLGDLSLLPGEERVEIVRKNVLVVSDQAIKVNPNGFTVVPLRGSNHPPEDEKRILDETTIK</sequence>
<dbReference type="STRING" id="1618563.UU12_C0007G0007"/>
<proteinExistence type="predicted"/>
<dbReference type="AlphaFoldDB" id="A0A0G0T8P5"/>
<feature type="compositionally biased region" description="Basic and acidic residues" evidence="1">
    <location>
        <begin position="59"/>
        <end position="73"/>
    </location>
</feature>
<reference evidence="2 3" key="1">
    <citation type="journal article" date="2015" name="Nature">
        <title>rRNA introns, odd ribosomes, and small enigmatic genomes across a large radiation of phyla.</title>
        <authorList>
            <person name="Brown C.T."/>
            <person name="Hug L.A."/>
            <person name="Thomas B.C."/>
            <person name="Sharon I."/>
            <person name="Castelle C.J."/>
            <person name="Singh A."/>
            <person name="Wilkins M.J."/>
            <person name="Williams K.H."/>
            <person name="Banfield J.F."/>
        </authorList>
    </citation>
    <scope>NUCLEOTIDE SEQUENCE [LARGE SCALE GENOMIC DNA]</scope>
</reference>
<name>A0A0G0T8P5_9BACT</name>
<feature type="region of interest" description="Disordered" evidence="1">
    <location>
        <begin position="52"/>
        <end position="73"/>
    </location>
</feature>
<protein>
    <submittedName>
        <fullName evidence="2">Uncharacterized protein</fullName>
    </submittedName>
</protein>
<accession>A0A0G0T8P5</accession>
<evidence type="ECO:0000256" key="1">
    <source>
        <dbReference type="SAM" id="MobiDB-lite"/>
    </source>
</evidence>
<organism evidence="2 3">
    <name type="scientific">Candidatus Woesebacteria bacterium GW2011_GWA2_40_7b</name>
    <dbReference type="NCBI Taxonomy" id="1618563"/>
    <lineage>
        <taxon>Bacteria</taxon>
        <taxon>Candidatus Woeseibacteriota</taxon>
    </lineage>
</organism>